<dbReference type="NCBIfam" id="TIGR02801">
    <property type="entry name" value="tolR"/>
    <property type="match status" value="1"/>
</dbReference>
<reference evidence="12" key="1">
    <citation type="journal article" date="2019" name="Int. J. Syst. Evol. Microbiol.">
        <title>The Global Catalogue of Microorganisms (GCM) 10K type strain sequencing project: providing services to taxonomists for standard genome sequencing and annotation.</title>
        <authorList>
            <consortium name="The Broad Institute Genomics Platform"/>
            <consortium name="The Broad Institute Genome Sequencing Center for Infectious Disease"/>
            <person name="Wu L."/>
            <person name="Ma J."/>
        </authorList>
    </citation>
    <scope>NUCLEOTIDE SEQUENCE [LARGE SCALE GENOMIC DNA]</scope>
    <source>
        <strain evidence="12">CCUG 63419</strain>
    </source>
</reference>
<dbReference type="HAMAP" id="MF_02203">
    <property type="entry name" value="TolR"/>
    <property type="match status" value="1"/>
</dbReference>
<comment type="function">
    <text evidence="10">Part of the Tol-Pal system, which plays a role in outer membrane invagination during cell division and is important for maintaining outer membrane integrity.</text>
</comment>
<evidence type="ECO:0000256" key="7">
    <source>
        <dbReference type="ARBA" id="ARBA00022989"/>
    </source>
</evidence>
<dbReference type="Pfam" id="PF02472">
    <property type="entry name" value="ExbD"/>
    <property type="match status" value="1"/>
</dbReference>
<evidence type="ECO:0000313" key="12">
    <source>
        <dbReference type="Proteomes" id="UP001597044"/>
    </source>
</evidence>
<organism evidence="11 12">
    <name type="scientific">Paraperlucidibaca wandonensis</name>
    <dbReference type="NCBI Taxonomy" id="1268273"/>
    <lineage>
        <taxon>Bacteria</taxon>
        <taxon>Pseudomonadati</taxon>
        <taxon>Pseudomonadota</taxon>
        <taxon>Gammaproteobacteria</taxon>
        <taxon>Moraxellales</taxon>
        <taxon>Moraxellaceae</taxon>
        <taxon>Paraperlucidibaca</taxon>
    </lineage>
</organism>
<keyword evidence="12" id="KW-1185">Reference proteome</keyword>
<keyword evidence="8 10" id="KW-0472">Membrane</keyword>
<dbReference type="EMBL" id="JBHTIT010000001">
    <property type="protein sequence ID" value="MFD0949505.1"/>
    <property type="molecule type" value="Genomic_DNA"/>
</dbReference>
<evidence type="ECO:0000256" key="2">
    <source>
        <dbReference type="ARBA" id="ARBA00005811"/>
    </source>
</evidence>
<accession>A0ABW3HDG6</accession>
<dbReference type="InterPro" id="IPR014168">
    <property type="entry name" value="Tol-Pal_TolR"/>
</dbReference>
<comment type="subcellular location">
    <subcellularLocation>
        <location evidence="10">Cell inner membrane</location>
        <topology evidence="10">Single-pass membrane protein</topology>
    </subcellularLocation>
    <subcellularLocation>
        <location evidence="1">Cell membrane</location>
        <topology evidence="1">Single-pass membrane protein</topology>
    </subcellularLocation>
</comment>
<evidence type="ECO:0000256" key="8">
    <source>
        <dbReference type="ARBA" id="ARBA00023136"/>
    </source>
</evidence>
<comment type="similarity">
    <text evidence="2 10">Belongs to the ExbD/TolR family.</text>
</comment>
<comment type="caution">
    <text evidence="11">The sequence shown here is derived from an EMBL/GenBank/DDBJ whole genome shotgun (WGS) entry which is preliminary data.</text>
</comment>
<evidence type="ECO:0000256" key="5">
    <source>
        <dbReference type="ARBA" id="ARBA00022618"/>
    </source>
</evidence>
<evidence type="ECO:0000256" key="4">
    <source>
        <dbReference type="ARBA" id="ARBA00022519"/>
    </source>
</evidence>
<evidence type="ECO:0000256" key="10">
    <source>
        <dbReference type="HAMAP-Rule" id="MF_02203"/>
    </source>
</evidence>
<evidence type="ECO:0000256" key="9">
    <source>
        <dbReference type="ARBA" id="ARBA00023306"/>
    </source>
</evidence>
<keyword evidence="9 10" id="KW-0131">Cell cycle</keyword>
<protein>
    <recommendedName>
        <fullName evidence="10">Tol-Pal system protein TolR</fullName>
    </recommendedName>
</protein>
<feature type="transmembrane region" description="Helical" evidence="10">
    <location>
        <begin position="20"/>
        <end position="41"/>
    </location>
</feature>
<keyword evidence="4 10" id="KW-0997">Cell inner membrane</keyword>
<proteinExistence type="inferred from homology"/>
<keyword evidence="6 10" id="KW-0812">Transmembrane</keyword>
<evidence type="ECO:0000256" key="1">
    <source>
        <dbReference type="ARBA" id="ARBA00004162"/>
    </source>
</evidence>
<keyword evidence="3 10" id="KW-1003">Cell membrane</keyword>
<comment type="subunit">
    <text evidence="10">The Tol-Pal system is composed of five core proteins: the inner membrane proteins TolA, TolQ and TolR, the periplasmic protein TolB and the outer membrane protein Pal. They form a network linking the inner and outer membranes and the peptidoglycan layer.</text>
</comment>
<dbReference type="Proteomes" id="UP001597044">
    <property type="component" value="Unassembled WGS sequence"/>
</dbReference>
<evidence type="ECO:0000313" key="11">
    <source>
        <dbReference type="EMBL" id="MFD0949505.1"/>
    </source>
</evidence>
<keyword evidence="7 10" id="KW-1133">Transmembrane helix</keyword>
<gene>
    <name evidence="10 11" type="primary">tolR</name>
    <name evidence="11" type="ORF">ACFQ0F_03715</name>
</gene>
<keyword evidence="5 10" id="KW-0132">Cell division</keyword>
<dbReference type="PANTHER" id="PTHR30558:SF7">
    <property type="entry name" value="TOL-PAL SYSTEM PROTEIN TOLR"/>
    <property type="match status" value="1"/>
</dbReference>
<dbReference type="InterPro" id="IPR003400">
    <property type="entry name" value="ExbD"/>
</dbReference>
<evidence type="ECO:0000256" key="6">
    <source>
        <dbReference type="ARBA" id="ARBA00022692"/>
    </source>
</evidence>
<evidence type="ECO:0000256" key="3">
    <source>
        <dbReference type="ARBA" id="ARBA00022475"/>
    </source>
</evidence>
<name>A0ABW3HDG6_9GAMM</name>
<dbReference type="RefSeq" id="WP_340674622.1">
    <property type="nucleotide sequence ID" value="NZ_JBHTIT010000001.1"/>
</dbReference>
<dbReference type="PANTHER" id="PTHR30558">
    <property type="entry name" value="EXBD MEMBRANE COMPONENT OF PMF-DRIVEN MACROMOLECULE IMPORT SYSTEM"/>
    <property type="match status" value="1"/>
</dbReference>
<dbReference type="Gene3D" id="3.30.420.270">
    <property type="match status" value="1"/>
</dbReference>
<sequence length="147" mass="16377">MSLQSSFRRPRKKPMSEMNVVPYIDVMLVLLVIFMITAPMLTQGIEVDLPEAEADALSINDQQPLIVTIKANGSFWLQSDPTTRNEVSMQNLPNEIRALRQSRGEKLPVLVNGDQRVSYGRVIELMSSLQQAGVTQVGLLTELPNTP</sequence>